<dbReference type="InterPro" id="IPR030379">
    <property type="entry name" value="G_SEPTIN_dom"/>
</dbReference>
<dbReference type="Proteomes" id="UP000265020">
    <property type="component" value="Unassembled WGS sequence"/>
</dbReference>
<feature type="domain" description="Septin-type G" evidence="3">
    <location>
        <begin position="54"/>
        <end position="130"/>
    </location>
</feature>
<reference evidence="4" key="1">
    <citation type="submission" date="2025-08" db="UniProtKB">
        <authorList>
            <consortium name="Ensembl"/>
        </authorList>
    </citation>
    <scope>IDENTIFICATION</scope>
</reference>
<evidence type="ECO:0000256" key="2">
    <source>
        <dbReference type="SAM" id="Coils"/>
    </source>
</evidence>
<keyword evidence="1" id="KW-0547">Nucleotide-binding</keyword>
<dbReference type="PANTHER" id="PTHR32046">
    <property type="entry name" value="G DOMAIN-CONTAINING PROTEIN"/>
    <property type="match status" value="1"/>
</dbReference>
<dbReference type="Ensembl" id="ENSCVAT00000007440.1">
    <property type="protein sequence ID" value="ENSCVAP00000004979.1"/>
    <property type="gene ID" value="ENSCVAG00000006308.1"/>
</dbReference>
<dbReference type="OMA" id="LDGGMWG"/>
<dbReference type="PANTHER" id="PTHR32046:SF11">
    <property type="entry name" value="IMMUNE-ASSOCIATED NUCLEOTIDE-BINDING PROTEIN 10-LIKE"/>
    <property type="match status" value="1"/>
</dbReference>
<dbReference type="Gene3D" id="3.40.50.300">
    <property type="entry name" value="P-loop containing nucleotide triphosphate hydrolases"/>
    <property type="match status" value="1"/>
</dbReference>
<dbReference type="GeneTree" id="ENSGT00500000044904"/>
<proteinExistence type="inferred from homology"/>
<keyword evidence="1" id="KW-0342">GTP-binding</keyword>
<keyword evidence="5" id="KW-1185">Reference proteome</keyword>
<dbReference type="SUPFAM" id="SSF52540">
    <property type="entry name" value="P-loop containing nucleoside triphosphate hydrolases"/>
    <property type="match status" value="1"/>
</dbReference>
<evidence type="ECO:0000313" key="4">
    <source>
        <dbReference type="Ensembl" id="ENSCVAP00000004979.1"/>
    </source>
</evidence>
<dbReference type="GO" id="GO:0005525">
    <property type="term" value="F:GTP binding"/>
    <property type="evidence" value="ECO:0007669"/>
    <property type="project" value="UniProtKB-KW"/>
</dbReference>
<evidence type="ECO:0000313" key="5">
    <source>
        <dbReference type="Proteomes" id="UP000265020"/>
    </source>
</evidence>
<sequence length="536" mass="61793">MNVFYSFDSWLLPSFKFMTVISNSSLVSSGPPAVHRLKTRTNRFEKDATKPNKTILLVGETGAGKSTLIDVLLNYSMQVKFEDEVWFQITEQKESRSESQTSDVIVYQIYEGDALPFSLTVIDTPGFGNSRGIEHDVTIRKRLLNLFQSKDEIHELHAVGLVVKASENRLSDRLTYIYDSVMSLFGKDLEKKIVTLITHSDGTSPENVIQVLEATNTKCAKDEQKQPLHFLLDSKQTSARGTAERAAALKYSWDLSCKHIDRLIQFLTRSKPQPLAMTNEVLNERIKLTASIQNLQDRIQLMEQKQTEIRQTKEALKGHEEEMRRNMEFTIEVDEVYQGQYYLDGGMWGVFFYNAAVSCFECERTCHFPCTMAWSPHTCDVMKNSRCTVCGCNVSFHVKQEWRYEPRTRKVQKTLEDVKRRYETSKAEFMKKSSLLESLEKESRMLSAEKFQLMDEAYFHVVRLEQIALQDDSLSSLVLLDFLTDQIREKSDARKVQKLQEMSRRMKGSRRRSGLKYMAATLPVGEKNPIQSTLFI</sequence>
<dbReference type="Pfam" id="PF00735">
    <property type="entry name" value="Septin"/>
    <property type="match status" value="1"/>
</dbReference>
<name>A0A3Q2CII5_CYPVA</name>
<reference evidence="4" key="2">
    <citation type="submission" date="2025-09" db="UniProtKB">
        <authorList>
            <consortium name="Ensembl"/>
        </authorList>
    </citation>
    <scope>IDENTIFICATION</scope>
</reference>
<dbReference type="PROSITE" id="PS00675">
    <property type="entry name" value="SIGMA54_INTERACT_1"/>
    <property type="match status" value="1"/>
</dbReference>
<evidence type="ECO:0000256" key="1">
    <source>
        <dbReference type="RuleBase" id="RU004560"/>
    </source>
</evidence>
<dbReference type="STRING" id="28743.ENSCVAP00000004979"/>
<comment type="similarity">
    <text evidence="1">Belongs to the TRAFAC class TrmE-Era-EngA-EngB-Septin-like GTPase superfamily. Septin GTPase family.</text>
</comment>
<feature type="coiled-coil region" evidence="2">
    <location>
        <begin position="285"/>
        <end position="322"/>
    </location>
</feature>
<evidence type="ECO:0000259" key="3">
    <source>
        <dbReference type="Pfam" id="PF00735"/>
    </source>
</evidence>
<dbReference type="AlphaFoldDB" id="A0A3Q2CII5"/>
<protein>
    <recommendedName>
        <fullName evidence="3">Septin-type G domain-containing protein</fullName>
    </recommendedName>
</protein>
<dbReference type="InterPro" id="IPR027417">
    <property type="entry name" value="P-loop_NTPase"/>
</dbReference>
<dbReference type="InterPro" id="IPR025662">
    <property type="entry name" value="Sigma_54_int_dom_ATP-bd_1"/>
</dbReference>
<organism evidence="4 5">
    <name type="scientific">Cyprinodon variegatus</name>
    <name type="common">Sheepshead minnow</name>
    <dbReference type="NCBI Taxonomy" id="28743"/>
    <lineage>
        <taxon>Eukaryota</taxon>
        <taxon>Metazoa</taxon>
        <taxon>Chordata</taxon>
        <taxon>Craniata</taxon>
        <taxon>Vertebrata</taxon>
        <taxon>Euteleostomi</taxon>
        <taxon>Actinopterygii</taxon>
        <taxon>Neopterygii</taxon>
        <taxon>Teleostei</taxon>
        <taxon>Neoteleostei</taxon>
        <taxon>Acanthomorphata</taxon>
        <taxon>Ovalentaria</taxon>
        <taxon>Atherinomorphae</taxon>
        <taxon>Cyprinodontiformes</taxon>
        <taxon>Cyprinodontidae</taxon>
        <taxon>Cyprinodon</taxon>
    </lineage>
</organism>
<keyword evidence="2" id="KW-0175">Coiled coil</keyword>
<accession>A0A3Q2CII5</accession>